<accession>A0A9W6F0Z7</accession>
<proteinExistence type="predicted"/>
<gene>
    <name evidence="4" type="primary">PLEST004952</name>
    <name evidence="4" type="ORF">PLESTB_000524800</name>
</gene>
<evidence type="ECO:0000256" key="2">
    <source>
        <dbReference type="PROSITE-ProRule" id="PRU00176"/>
    </source>
</evidence>
<feature type="domain" description="RRM" evidence="3">
    <location>
        <begin position="198"/>
        <end position="283"/>
    </location>
</feature>
<dbReference type="FunFam" id="3.30.70.330:FF:001478">
    <property type="match status" value="1"/>
</dbReference>
<dbReference type="PANTHER" id="PTHR48027">
    <property type="entry name" value="HETEROGENEOUS NUCLEAR RIBONUCLEOPROTEIN 87F-RELATED"/>
    <property type="match status" value="1"/>
</dbReference>
<protein>
    <recommendedName>
        <fullName evidence="3">RRM domain-containing protein</fullName>
    </recommendedName>
</protein>
<dbReference type="SMART" id="SM00360">
    <property type="entry name" value="RRM"/>
    <property type="match status" value="2"/>
</dbReference>
<dbReference type="Gene3D" id="3.30.70.330">
    <property type="match status" value="2"/>
</dbReference>
<name>A0A9W6F0Z7_9CHLO</name>
<evidence type="ECO:0000313" key="5">
    <source>
        <dbReference type="Proteomes" id="UP001165080"/>
    </source>
</evidence>
<feature type="domain" description="RRM" evidence="3">
    <location>
        <begin position="42"/>
        <end position="124"/>
    </location>
</feature>
<dbReference type="OrthoDB" id="410044at2759"/>
<sequence length="526" mass="55611">MQASLHAALRDSHILEDQFTTHDAGTCVPRSVLDDPANQDNRQLFFAKVLRSATEEEVRRLFGQFGKVTDVNLFRAFQGAPTTKGCGLVTMGSHTEAVAAIASLDSQYVWDGMETPMVVKWMDTALQRRRREQHLANMRQAMAPGGAGLGYVPSGLALATSLPVPVASSSLGPLVQNSFLDALEPTETPPPGCSPDAIKLFVGNVPKSCTEEQLLPLFQSIGKVVELVIVHDKVTHESKGSAFVWYATRADAERAILQFNFRHVLPDPSGDQDRPLVVRRAKTRAKPLKHAAPLLGALTQMPPSQQVTTVATTQPFYKLGHQNMNMVGLSGLEGLQLTDASLAQLAAASGSLGGQQGGVSAGLGVGMGGIPTYRPLASLAGQFGVSTDSSSMYDAFAGDQQQQMMFGDYSMSQTLQQSAAAAAAVQLDVLGAAQQAAAAVAASQQQHQQQQQAQAAAAQQQIAQSMTLNQNQLALLNTHLFSVQTVSGAQLHISPGAPGLFNLVVSGSKGQVETAKGLITTVLSHA</sequence>
<dbReference type="Proteomes" id="UP001165080">
    <property type="component" value="Unassembled WGS sequence"/>
</dbReference>
<evidence type="ECO:0000256" key="1">
    <source>
        <dbReference type="ARBA" id="ARBA00022884"/>
    </source>
</evidence>
<evidence type="ECO:0000313" key="4">
    <source>
        <dbReference type="EMBL" id="GLC51646.1"/>
    </source>
</evidence>
<reference evidence="4 5" key="1">
    <citation type="journal article" date="2023" name="Commun. Biol.">
        <title>Reorganization of the ancestral sex-determining regions during the evolution of trioecy in Pleodorina starrii.</title>
        <authorList>
            <person name="Takahashi K."/>
            <person name="Suzuki S."/>
            <person name="Kawai-Toyooka H."/>
            <person name="Yamamoto K."/>
            <person name="Hamaji T."/>
            <person name="Ootsuki R."/>
            <person name="Yamaguchi H."/>
            <person name="Kawachi M."/>
            <person name="Higashiyama T."/>
            <person name="Nozaki H."/>
        </authorList>
    </citation>
    <scope>NUCLEOTIDE SEQUENCE [LARGE SCALE GENOMIC DNA]</scope>
    <source>
        <strain evidence="4 5">NIES-4479</strain>
    </source>
</reference>
<dbReference type="InterPro" id="IPR052462">
    <property type="entry name" value="SLIRP/GR-RBP-like"/>
</dbReference>
<dbReference type="FunFam" id="3.30.70.330:FF:001476">
    <property type="entry name" value="Predicted protein"/>
    <property type="match status" value="1"/>
</dbReference>
<dbReference type="InterPro" id="IPR000504">
    <property type="entry name" value="RRM_dom"/>
</dbReference>
<dbReference type="PROSITE" id="PS50102">
    <property type="entry name" value="RRM"/>
    <property type="match status" value="2"/>
</dbReference>
<keyword evidence="1 2" id="KW-0694">RNA-binding</keyword>
<dbReference type="InterPro" id="IPR012677">
    <property type="entry name" value="Nucleotide-bd_a/b_plait_sf"/>
</dbReference>
<dbReference type="SUPFAM" id="SSF54928">
    <property type="entry name" value="RNA-binding domain, RBD"/>
    <property type="match status" value="2"/>
</dbReference>
<keyword evidence="5" id="KW-1185">Reference proteome</keyword>
<dbReference type="InterPro" id="IPR035979">
    <property type="entry name" value="RBD_domain_sf"/>
</dbReference>
<comment type="caution">
    <text evidence="4">The sequence shown here is derived from an EMBL/GenBank/DDBJ whole genome shotgun (WGS) entry which is preliminary data.</text>
</comment>
<dbReference type="Pfam" id="PF00076">
    <property type="entry name" value="RRM_1"/>
    <property type="match status" value="2"/>
</dbReference>
<organism evidence="4 5">
    <name type="scientific">Pleodorina starrii</name>
    <dbReference type="NCBI Taxonomy" id="330485"/>
    <lineage>
        <taxon>Eukaryota</taxon>
        <taxon>Viridiplantae</taxon>
        <taxon>Chlorophyta</taxon>
        <taxon>core chlorophytes</taxon>
        <taxon>Chlorophyceae</taxon>
        <taxon>CS clade</taxon>
        <taxon>Chlamydomonadales</taxon>
        <taxon>Volvocaceae</taxon>
        <taxon>Pleodorina</taxon>
    </lineage>
</organism>
<dbReference type="GO" id="GO:0003723">
    <property type="term" value="F:RNA binding"/>
    <property type="evidence" value="ECO:0007669"/>
    <property type="project" value="UniProtKB-UniRule"/>
</dbReference>
<evidence type="ECO:0000259" key="3">
    <source>
        <dbReference type="PROSITE" id="PS50102"/>
    </source>
</evidence>
<dbReference type="EMBL" id="BRXU01000004">
    <property type="protein sequence ID" value="GLC51646.1"/>
    <property type="molecule type" value="Genomic_DNA"/>
</dbReference>
<dbReference type="AlphaFoldDB" id="A0A9W6F0Z7"/>